<keyword evidence="4 8" id="KW-0479">Metal-binding</keyword>
<dbReference type="GO" id="GO:0008892">
    <property type="term" value="F:guanine deaminase activity"/>
    <property type="evidence" value="ECO:0007669"/>
    <property type="project" value="UniProtKB-UniRule"/>
</dbReference>
<dbReference type="eggNOG" id="COG0402">
    <property type="taxonomic scope" value="Bacteria"/>
</dbReference>
<dbReference type="EMBL" id="CP000634">
    <property type="protein sequence ID" value="ACM38543.1"/>
    <property type="molecule type" value="Genomic_DNA"/>
</dbReference>
<dbReference type="PANTHER" id="PTHR11271:SF6">
    <property type="entry name" value="GUANINE DEAMINASE"/>
    <property type="match status" value="1"/>
</dbReference>
<proteinExistence type="inferred from homology"/>
<sequence length="463" mass="49999">MHDQYRVPAMSDFRNRVLIASGFHAPVAGEIDMLTDCLIAIDAEGMILSVQRPGDDGYALTKAEADRQGRLSRLPAGCLLLPGLVDCHVHAPQYPQLGTALDVPLETWLHAHTFPLEARYADLAYAKRVYGLLVDDLLANGTTTALYFATIHQDATRILVDTCLEKGQRALIGKVAMDNAEQCPDYYRDASPDAALQGTQALIDYISTHPDNTASRVWPVVTPRFIPACTDATLEGLGAMAQDCGCHVQTHCSESDWEHAYVLSRHGMTDAMSLDRFGLLTRRSMLAHANLLTADDMDLIKLRQTAVAHCPLSNGYFAGAVFPLRAALEKGLHVGLGSDISGGPSASLLDNMRAAILVSRMLETGVDPGLPPEKRASGTKARIDFRHAFHVATAGGGKALDLPIGQFAPGYRFDAIVVDPQAAQGTLRFCESDEMTETLLQKIVFTASRANISAVFIDGCKVA</sequence>
<comment type="similarity">
    <text evidence="2 8">Belongs to the metallo-dependent hydrolases superfamily. ATZ/TRZ family.</text>
</comment>
<dbReference type="PANTHER" id="PTHR11271">
    <property type="entry name" value="GUANINE DEAMINASE"/>
    <property type="match status" value="1"/>
</dbReference>
<dbReference type="GO" id="GO:0008270">
    <property type="term" value="F:zinc ion binding"/>
    <property type="evidence" value="ECO:0007669"/>
    <property type="project" value="UniProtKB-UniRule"/>
</dbReference>
<dbReference type="EC" id="3.5.4.3" evidence="3 7"/>
<dbReference type="InterPro" id="IPR014311">
    <property type="entry name" value="Guanine_deaminase"/>
</dbReference>
<evidence type="ECO:0000313" key="11">
    <source>
        <dbReference type="Proteomes" id="UP000001596"/>
    </source>
</evidence>
<organism evidence="10 11">
    <name type="scientific">Allorhizobium ampelinum (strain ATCC BAA-846 / DSM 112012 / S4)</name>
    <name type="common">Agrobacterium vitis (strain S4)</name>
    <dbReference type="NCBI Taxonomy" id="311402"/>
    <lineage>
        <taxon>Bacteria</taxon>
        <taxon>Pseudomonadati</taxon>
        <taxon>Pseudomonadota</taxon>
        <taxon>Alphaproteobacteria</taxon>
        <taxon>Hyphomicrobiales</taxon>
        <taxon>Rhizobiaceae</taxon>
        <taxon>Rhizobium/Agrobacterium group</taxon>
        <taxon>Allorhizobium</taxon>
        <taxon>Allorhizobium ampelinum</taxon>
    </lineage>
</organism>
<evidence type="ECO:0000256" key="1">
    <source>
        <dbReference type="ARBA" id="ARBA00004984"/>
    </source>
</evidence>
<dbReference type="GO" id="GO:0005829">
    <property type="term" value="C:cytosol"/>
    <property type="evidence" value="ECO:0007669"/>
    <property type="project" value="TreeGrafter"/>
</dbReference>
<gene>
    <name evidence="10" type="ordered locus">Avi_5414</name>
</gene>
<name>B9K0Z5_ALLAM</name>
<dbReference type="InterPro" id="IPR032466">
    <property type="entry name" value="Metal_Hydrolase"/>
</dbReference>
<dbReference type="Gene3D" id="3.20.20.140">
    <property type="entry name" value="Metal-dependent hydrolases"/>
    <property type="match status" value="1"/>
</dbReference>
<keyword evidence="6 8" id="KW-0862">Zinc</keyword>
<evidence type="ECO:0000256" key="3">
    <source>
        <dbReference type="ARBA" id="ARBA00012781"/>
    </source>
</evidence>
<evidence type="ECO:0000256" key="8">
    <source>
        <dbReference type="RuleBase" id="RU366009"/>
    </source>
</evidence>
<dbReference type="STRING" id="311402.Avi_5414"/>
<dbReference type="SUPFAM" id="SSF51556">
    <property type="entry name" value="Metallo-dependent hydrolases"/>
    <property type="match status" value="1"/>
</dbReference>
<keyword evidence="11" id="KW-1185">Reference proteome</keyword>
<dbReference type="Gene3D" id="2.30.40.10">
    <property type="entry name" value="Urease, subunit C, domain 1"/>
    <property type="match status" value="1"/>
</dbReference>
<feature type="domain" description="Amidohydrolase-related" evidence="9">
    <location>
        <begin position="80"/>
        <end position="459"/>
    </location>
</feature>
<evidence type="ECO:0000256" key="7">
    <source>
        <dbReference type="NCBIfam" id="TIGR02967"/>
    </source>
</evidence>
<dbReference type="KEGG" id="avi:Avi_5414"/>
<comment type="pathway">
    <text evidence="1 8">Purine metabolism; guanine degradation; xanthine from guanine: step 1/1.</text>
</comment>
<evidence type="ECO:0000256" key="6">
    <source>
        <dbReference type="ARBA" id="ARBA00022833"/>
    </source>
</evidence>
<evidence type="ECO:0000256" key="5">
    <source>
        <dbReference type="ARBA" id="ARBA00022801"/>
    </source>
</evidence>
<comment type="catalytic activity">
    <reaction evidence="8">
        <text>guanine + H2O + H(+) = xanthine + NH4(+)</text>
        <dbReference type="Rhea" id="RHEA:14665"/>
        <dbReference type="ChEBI" id="CHEBI:15377"/>
        <dbReference type="ChEBI" id="CHEBI:15378"/>
        <dbReference type="ChEBI" id="CHEBI:16235"/>
        <dbReference type="ChEBI" id="CHEBI:17712"/>
        <dbReference type="ChEBI" id="CHEBI:28938"/>
        <dbReference type="EC" id="3.5.4.3"/>
    </reaction>
</comment>
<comment type="cofactor">
    <cofactor evidence="8">
        <name>Zn(2+)</name>
        <dbReference type="ChEBI" id="CHEBI:29105"/>
    </cofactor>
    <text evidence="8">Binds 1 zinc ion per subunit.</text>
</comment>
<evidence type="ECO:0000256" key="4">
    <source>
        <dbReference type="ARBA" id="ARBA00022723"/>
    </source>
</evidence>
<protein>
    <recommendedName>
        <fullName evidence="3 7">Guanine deaminase</fullName>
        <shortName evidence="8">Guanase</shortName>
        <ecNumber evidence="3 7">3.5.4.3</ecNumber>
    </recommendedName>
    <alternativeName>
        <fullName evidence="8">Guanine aminohydrolase</fullName>
    </alternativeName>
</protein>
<dbReference type="InterPro" id="IPR051607">
    <property type="entry name" value="Metallo-dep_hydrolases"/>
</dbReference>
<reference evidence="10 11" key="1">
    <citation type="journal article" date="2009" name="J. Bacteriol.">
        <title>Genome sequences of three Agrobacterium biovars help elucidate the evolution of multichromosome genomes in bacteria.</title>
        <authorList>
            <person name="Slater S.C."/>
            <person name="Goldman B.S."/>
            <person name="Goodner B."/>
            <person name="Setubal J.C."/>
            <person name="Farrand S.K."/>
            <person name="Nester E.W."/>
            <person name="Burr T.J."/>
            <person name="Banta L."/>
            <person name="Dickerman A.W."/>
            <person name="Paulsen I."/>
            <person name="Otten L."/>
            <person name="Suen G."/>
            <person name="Welch R."/>
            <person name="Almeida N.F."/>
            <person name="Arnold F."/>
            <person name="Burton O.T."/>
            <person name="Du Z."/>
            <person name="Ewing A."/>
            <person name="Godsy E."/>
            <person name="Heisel S."/>
            <person name="Houmiel K.L."/>
            <person name="Jhaveri J."/>
            <person name="Lu J."/>
            <person name="Miller N.M."/>
            <person name="Norton S."/>
            <person name="Chen Q."/>
            <person name="Phoolcharoen W."/>
            <person name="Ohlin V."/>
            <person name="Ondrusek D."/>
            <person name="Pride N."/>
            <person name="Stricklin S.L."/>
            <person name="Sun J."/>
            <person name="Wheeler C."/>
            <person name="Wilson L."/>
            <person name="Zhu H."/>
            <person name="Wood D.W."/>
        </authorList>
    </citation>
    <scope>NUCLEOTIDE SEQUENCE [LARGE SCALE GENOMIC DNA]</scope>
    <source>
        <strain evidence="11">S4 / ATCC BAA-846</strain>
    </source>
</reference>
<dbReference type="InterPro" id="IPR006680">
    <property type="entry name" value="Amidohydro-rel"/>
</dbReference>
<comment type="function">
    <text evidence="8">Catalyzes the hydrolytic deamination of guanine, producing xanthine and ammonia.</text>
</comment>
<dbReference type="HOGENOM" id="CLU_012358_0_1_5"/>
<accession>B9K0Z5</accession>
<dbReference type="GO" id="GO:0006147">
    <property type="term" value="P:guanine catabolic process"/>
    <property type="evidence" value="ECO:0007669"/>
    <property type="project" value="UniProtKB-UniRule"/>
</dbReference>
<dbReference type="InterPro" id="IPR011059">
    <property type="entry name" value="Metal-dep_hydrolase_composite"/>
</dbReference>
<dbReference type="AlphaFoldDB" id="B9K0Z5"/>
<dbReference type="UniPathway" id="UPA00603">
    <property type="reaction ID" value="UER00660"/>
</dbReference>
<evidence type="ECO:0000313" key="10">
    <source>
        <dbReference type="EMBL" id="ACM38543.1"/>
    </source>
</evidence>
<dbReference type="Proteomes" id="UP000001596">
    <property type="component" value="Chromosome 2"/>
</dbReference>
<evidence type="ECO:0000256" key="2">
    <source>
        <dbReference type="ARBA" id="ARBA00006745"/>
    </source>
</evidence>
<keyword evidence="5 8" id="KW-0378">Hydrolase</keyword>
<dbReference type="NCBIfam" id="TIGR02967">
    <property type="entry name" value="guan_deamin"/>
    <property type="match status" value="1"/>
</dbReference>
<dbReference type="Pfam" id="PF01979">
    <property type="entry name" value="Amidohydro_1"/>
    <property type="match status" value="1"/>
</dbReference>
<evidence type="ECO:0000259" key="9">
    <source>
        <dbReference type="Pfam" id="PF01979"/>
    </source>
</evidence>